<gene>
    <name evidence="1" type="ORF">L6164_031648</name>
</gene>
<reference evidence="1 2" key="1">
    <citation type="journal article" date="2022" name="DNA Res.">
        <title>Chromosomal-level genome assembly of the orchid tree Bauhinia variegata (Leguminosae; Cercidoideae) supports the allotetraploid origin hypothesis of Bauhinia.</title>
        <authorList>
            <person name="Zhong Y."/>
            <person name="Chen Y."/>
            <person name="Zheng D."/>
            <person name="Pang J."/>
            <person name="Liu Y."/>
            <person name="Luo S."/>
            <person name="Meng S."/>
            <person name="Qian L."/>
            <person name="Wei D."/>
            <person name="Dai S."/>
            <person name="Zhou R."/>
        </authorList>
    </citation>
    <scope>NUCLEOTIDE SEQUENCE [LARGE SCALE GENOMIC DNA]</scope>
    <source>
        <strain evidence="1">BV-YZ2020</strain>
    </source>
</reference>
<evidence type="ECO:0000313" key="1">
    <source>
        <dbReference type="EMBL" id="KAI4308592.1"/>
    </source>
</evidence>
<name>A0ACB9LGL7_BAUVA</name>
<sequence length="112" mass="12323">MKQKVLIEVSMNDKKSRSKALKTAVGLSGVETAALKGQAKDQIEVTGEGIDAVQLTRMLRKRIGFSKLVSVGPVEQKKEEKKPEPPPPYLWPYGGPAYHPIYQSEAPNCSIM</sequence>
<evidence type="ECO:0000313" key="2">
    <source>
        <dbReference type="Proteomes" id="UP000828941"/>
    </source>
</evidence>
<comment type="caution">
    <text evidence="1">The sequence shown here is derived from an EMBL/GenBank/DDBJ whole genome shotgun (WGS) entry which is preliminary data.</text>
</comment>
<organism evidence="1 2">
    <name type="scientific">Bauhinia variegata</name>
    <name type="common">Purple orchid tree</name>
    <name type="synonym">Phanera variegata</name>
    <dbReference type="NCBI Taxonomy" id="167791"/>
    <lineage>
        <taxon>Eukaryota</taxon>
        <taxon>Viridiplantae</taxon>
        <taxon>Streptophyta</taxon>
        <taxon>Embryophyta</taxon>
        <taxon>Tracheophyta</taxon>
        <taxon>Spermatophyta</taxon>
        <taxon>Magnoliopsida</taxon>
        <taxon>eudicotyledons</taxon>
        <taxon>Gunneridae</taxon>
        <taxon>Pentapetalae</taxon>
        <taxon>rosids</taxon>
        <taxon>fabids</taxon>
        <taxon>Fabales</taxon>
        <taxon>Fabaceae</taxon>
        <taxon>Cercidoideae</taxon>
        <taxon>Cercideae</taxon>
        <taxon>Bauhiniinae</taxon>
        <taxon>Bauhinia</taxon>
    </lineage>
</organism>
<accession>A0ACB9LGL7</accession>
<proteinExistence type="predicted"/>
<protein>
    <submittedName>
        <fullName evidence="1">Uncharacterized protein</fullName>
    </submittedName>
</protein>
<dbReference type="Proteomes" id="UP000828941">
    <property type="component" value="Chromosome 12"/>
</dbReference>
<keyword evidence="2" id="KW-1185">Reference proteome</keyword>
<dbReference type="EMBL" id="CM039437">
    <property type="protein sequence ID" value="KAI4308592.1"/>
    <property type="molecule type" value="Genomic_DNA"/>
</dbReference>